<keyword evidence="4" id="KW-0238">DNA-binding</keyword>
<dbReference type="InterPro" id="IPR021858">
    <property type="entry name" value="Fun_TF"/>
</dbReference>
<feature type="compositionally biased region" description="Low complexity" evidence="7">
    <location>
        <begin position="673"/>
        <end position="688"/>
    </location>
</feature>
<evidence type="ECO:0000256" key="7">
    <source>
        <dbReference type="SAM" id="MobiDB-lite"/>
    </source>
</evidence>
<dbReference type="OrthoDB" id="648861at2759"/>
<dbReference type="GO" id="GO:0005634">
    <property type="term" value="C:nucleus"/>
    <property type="evidence" value="ECO:0007669"/>
    <property type="project" value="UniProtKB-SubCell"/>
</dbReference>
<evidence type="ECO:0000256" key="4">
    <source>
        <dbReference type="ARBA" id="ARBA00023125"/>
    </source>
</evidence>
<keyword evidence="10" id="KW-1185">Reference proteome</keyword>
<gene>
    <name evidence="9" type="ORF">F503_07027</name>
</gene>
<keyword evidence="6" id="KW-0539">Nucleus</keyword>
<keyword evidence="3" id="KW-0805">Transcription regulation</keyword>
<dbReference type="VEuPathDB" id="FungiDB:F503_07027"/>
<dbReference type="PANTHER" id="PTHR37534:SF46">
    <property type="entry name" value="ZN(II)2CYS6 TRANSCRIPTION FACTOR (EUROFUNG)"/>
    <property type="match status" value="1"/>
</dbReference>
<evidence type="ECO:0000259" key="8">
    <source>
        <dbReference type="PROSITE" id="PS50048"/>
    </source>
</evidence>
<proteinExistence type="predicted"/>
<dbReference type="PROSITE" id="PS00463">
    <property type="entry name" value="ZN2_CY6_FUNGAL_1"/>
    <property type="match status" value="1"/>
</dbReference>
<dbReference type="AlphaFoldDB" id="S3CBE3"/>
<dbReference type="GO" id="GO:0003677">
    <property type="term" value="F:DNA binding"/>
    <property type="evidence" value="ECO:0007669"/>
    <property type="project" value="UniProtKB-KW"/>
</dbReference>
<feature type="compositionally biased region" description="Basic and acidic residues" evidence="7">
    <location>
        <begin position="443"/>
        <end position="456"/>
    </location>
</feature>
<dbReference type="InterPro" id="IPR001138">
    <property type="entry name" value="Zn2Cys6_DnaBD"/>
</dbReference>
<evidence type="ECO:0000256" key="2">
    <source>
        <dbReference type="ARBA" id="ARBA00022833"/>
    </source>
</evidence>
<feature type="region of interest" description="Disordered" evidence="7">
    <location>
        <begin position="443"/>
        <end position="469"/>
    </location>
</feature>
<dbReference type="eggNOG" id="ENOG502T4FB">
    <property type="taxonomic scope" value="Eukaryota"/>
</dbReference>
<keyword evidence="5" id="KW-0804">Transcription</keyword>
<comment type="subcellular location">
    <subcellularLocation>
        <location evidence="1">Nucleus</location>
    </subcellularLocation>
</comment>
<feature type="domain" description="Zn(2)-C6 fungal-type" evidence="8">
    <location>
        <begin position="8"/>
        <end position="36"/>
    </location>
</feature>
<dbReference type="GO" id="GO:0008270">
    <property type="term" value="F:zinc ion binding"/>
    <property type="evidence" value="ECO:0007669"/>
    <property type="project" value="InterPro"/>
</dbReference>
<organism evidence="9 10">
    <name type="scientific">Ophiostoma piceae (strain UAMH 11346)</name>
    <name type="common">Sap stain fungus</name>
    <dbReference type="NCBI Taxonomy" id="1262450"/>
    <lineage>
        <taxon>Eukaryota</taxon>
        <taxon>Fungi</taxon>
        <taxon>Dikarya</taxon>
        <taxon>Ascomycota</taxon>
        <taxon>Pezizomycotina</taxon>
        <taxon>Sordariomycetes</taxon>
        <taxon>Sordariomycetidae</taxon>
        <taxon>Ophiostomatales</taxon>
        <taxon>Ophiostomataceae</taxon>
        <taxon>Ophiostoma</taxon>
    </lineage>
</organism>
<dbReference type="Gene3D" id="4.10.240.10">
    <property type="entry name" value="Zn(2)-C6 fungal-type DNA-binding domain"/>
    <property type="match status" value="1"/>
</dbReference>
<dbReference type="CDD" id="cd00067">
    <property type="entry name" value="GAL4"/>
    <property type="match status" value="1"/>
</dbReference>
<evidence type="ECO:0000256" key="5">
    <source>
        <dbReference type="ARBA" id="ARBA00023163"/>
    </source>
</evidence>
<dbReference type="Proteomes" id="UP000016923">
    <property type="component" value="Unassembled WGS sequence"/>
</dbReference>
<dbReference type="PROSITE" id="PS50048">
    <property type="entry name" value="ZN2_CY6_FUNGAL_2"/>
    <property type="match status" value="1"/>
</dbReference>
<accession>S3CBE3</accession>
<dbReference type="SUPFAM" id="SSF57701">
    <property type="entry name" value="Zn2/Cys6 DNA-binding domain"/>
    <property type="match status" value="1"/>
</dbReference>
<dbReference type="EMBL" id="KE148147">
    <property type="protein sequence ID" value="EPE09251.1"/>
    <property type="molecule type" value="Genomic_DNA"/>
</dbReference>
<feature type="compositionally biased region" description="Polar residues" evidence="7">
    <location>
        <begin position="457"/>
        <end position="468"/>
    </location>
</feature>
<dbReference type="SMART" id="SM00066">
    <property type="entry name" value="GAL4"/>
    <property type="match status" value="1"/>
</dbReference>
<evidence type="ECO:0000313" key="10">
    <source>
        <dbReference type="Proteomes" id="UP000016923"/>
    </source>
</evidence>
<evidence type="ECO:0000313" key="9">
    <source>
        <dbReference type="EMBL" id="EPE09251.1"/>
    </source>
</evidence>
<dbReference type="PANTHER" id="PTHR37534">
    <property type="entry name" value="TRANSCRIPTIONAL ACTIVATOR PROTEIN UGA3"/>
    <property type="match status" value="1"/>
</dbReference>
<dbReference type="STRING" id="1262450.S3CBE3"/>
<dbReference type="Pfam" id="PF11951">
    <property type="entry name" value="Fungal_trans_2"/>
    <property type="match status" value="1"/>
</dbReference>
<keyword evidence="2" id="KW-0862">Zinc</keyword>
<dbReference type="Pfam" id="PF00172">
    <property type="entry name" value="Zn_clus"/>
    <property type="match status" value="1"/>
</dbReference>
<dbReference type="GO" id="GO:0000981">
    <property type="term" value="F:DNA-binding transcription factor activity, RNA polymerase II-specific"/>
    <property type="evidence" value="ECO:0007669"/>
    <property type="project" value="InterPro"/>
</dbReference>
<feature type="region of interest" description="Disordered" evidence="7">
    <location>
        <begin position="672"/>
        <end position="693"/>
    </location>
</feature>
<protein>
    <submittedName>
        <fullName evidence="9">C6 zinc finger domain protein</fullName>
    </submittedName>
</protein>
<sequence>MATRSRKGCIDCKQAKIKCDEVHPACGTCARRSRKCRGYPDTTATKAKPLSASAPTLRDALQPLAQMPCAPTPRRGGAVRHSHSHSNSNLYMPYARPSQLPRAMSPPEPLPVASSGSAARAAAAARLDPADPMGSMTSLSGDVPLMGQMGQMPPLGSMQSMSMASMSSMSMSMVSLQQMQSFQNMQSLQNLQHMPMSTMMPFGLSTSAAVVAPADDPVNDMSWAPTNWPEKISVSEPATSASYLANTPYTTDQSYLHGAIYSGIYDTSLTLPEMTVFPGHTLNNDDVIDGEFISPGAAAAHASGASVVSSSTTCFTLIAKHQTHTFPNGRPLVGPDGRRLLNSAAAARSRSPVLEVSGLWSPPLPAPIRGPSFMPLNEILAEDKPFIEMYFIRHPAEMVMSNSFFINEMNGAVLSLLQVSPIVVGESLCAIGENYIKDMDKDTSRTIKHGDGKDNSSPESDTGPSNVVSHRRTKLLSRLRLLNEDGKNPEIVLLLLLALCGAELTNPKSDGKGSNLPSLIDNVAMVLEFHTGAGRELSTTAKYFAKGVARQDLLHSLSRMQRPKIQPSTWLDDYASRHADRLLGLTATLTPILYKLAELAGDVQAILDASQVNTADSTGNINNTDSINSTESPDTSTRTDTNTHNEVPFYEDSLDSLPSLDNSGLFGDIYPDNTTTSSTTNNTTTTTNPEGNPVQDAYCFFPDESSAPDASFYLTQHSDLAEREASIRAQLLMWRPIHDHSLSIQTSRTLLLHASAWRAAALLYLFRLFNRPGSSLDADRTALGMAYEVMMHIHGPAEDVKLSLWPLFVAACELEQPEDRALATALFNEVCHARPIMTARRTKEFVMEHIWPARDRAEVWDWMQLTHGANPNVFMPL</sequence>
<dbReference type="HOGENOM" id="CLU_017936_0_0_1"/>
<evidence type="ECO:0000256" key="1">
    <source>
        <dbReference type="ARBA" id="ARBA00004123"/>
    </source>
</evidence>
<feature type="region of interest" description="Disordered" evidence="7">
    <location>
        <begin position="615"/>
        <end position="644"/>
    </location>
</feature>
<evidence type="ECO:0000256" key="6">
    <source>
        <dbReference type="ARBA" id="ARBA00023242"/>
    </source>
</evidence>
<dbReference type="InterPro" id="IPR036864">
    <property type="entry name" value="Zn2-C6_fun-type_DNA-bd_sf"/>
</dbReference>
<reference evidence="9 10" key="1">
    <citation type="journal article" date="2013" name="BMC Genomics">
        <title>The genome and transcriptome of the pine saprophyte Ophiostoma piceae, and a comparison with the bark beetle-associated pine pathogen Grosmannia clavigera.</title>
        <authorList>
            <person name="Haridas S."/>
            <person name="Wang Y."/>
            <person name="Lim L."/>
            <person name="Massoumi Alamouti S."/>
            <person name="Jackman S."/>
            <person name="Docking R."/>
            <person name="Robertson G."/>
            <person name="Birol I."/>
            <person name="Bohlmann J."/>
            <person name="Breuil C."/>
        </authorList>
    </citation>
    <scope>NUCLEOTIDE SEQUENCE [LARGE SCALE GENOMIC DNA]</scope>
    <source>
        <strain evidence="9 10">UAMH 11346</strain>
    </source>
</reference>
<name>S3CBE3_OPHP1</name>
<evidence type="ECO:0000256" key="3">
    <source>
        <dbReference type="ARBA" id="ARBA00023015"/>
    </source>
</evidence>